<evidence type="ECO:0000313" key="5">
    <source>
        <dbReference type="Proteomes" id="UP000257109"/>
    </source>
</evidence>
<dbReference type="OrthoDB" id="1878503at2759"/>
<evidence type="ECO:0000259" key="3">
    <source>
        <dbReference type="Pfam" id="PF13960"/>
    </source>
</evidence>
<feature type="non-terminal residue" evidence="4">
    <location>
        <position position="1"/>
    </location>
</feature>
<evidence type="ECO:0008006" key="6">
    <source>
        <dbReference type="Google" id="ProtNLM"/>
    </source>
</evidence>
<feature type="domain" description="DUF4216" evidence="2">
    <location>
        <begin position="350"/>
        <end position="417"/>
    </location>
</feature>
<organism evidence="4 5">
    <name type="scientific">Mucuna pruriens</name>
    <name type="common">Velvet bean</name>
    <name type="synonym">Dolichos pruriens</name>
    <dbReference type="NCBI Taxonomy" id="157652"/>
    <lineage>
        <taxon>Eukaryota</taxon>
        <taxon>Viridiplantae</taxon>
        <taxon>Streptophyta</taxon>
        <taxon>Embryophyta</taxon>
        <taxon>Tracheophyta</taxon>
        <taxon>Spermatophyta</taxon>
        <taxon>Magnoliopsida</taxon>
        <taxon>eudicotyledons</taxon>
        <taxon>Gunneridae</taxon>
        <taxon>Pentapetalae</taxon>
        <taxon>rosids</taxon>
        <taxon>fabids</taxon>
        <taxon>Fabales</taxon>
        <taxon>Fabaceae</taxon>
        <taxon>Papilionoideae</taxon>
        <taxon>50 kb inversion clade</taxon>
        <taxon>NPAAA clade</taxon>
        <taxon>indigoferoid/millettioid clade</taxon>
        <taxon>Phaseoleae</taxon>
        <taxon>Mucuna</taxon>
    </lineage>
</organism>
<dbReference type="AlphaFoldDB" id="A0A371FIJ6"/>
<dbReference type="Pfam" id="PF13960">
    <property type="entry name" value="DUF4218"/>
    <property type="match status" value="1"/>
</dbReference>
<dbReference type="PANTHER" id="PTHR48258">
    <property type="entry name" value="DUF4218 DOMAIN-CONTAINING PROTEIN-RELATED"/>
    <property type="match status" value="1"/>
</dbReference>
<reference evidence="4" key="1">
    <citation type="submission" date="2018-05" db="EMBL/GenBank/DDBJ databases">
        <title>Draft genome of Mucuna pruriens seed.</title>
        <authorList>
            <person name="Nnadi N.E."/>
            <person name="Vos R."/>
            <person name="Hasami M.H."/>
            <person name="Devisetty U.K."/>
            <person name="Aguiy J.C."/>
        </authorList>
    </citation>
    <scope>NUCLEOTIDE SEQUENCE [LARGE SCALE GENOMIC DNA]</scope>
    <source>
        <strain evidence="4">JCA_2017</strain>
    </source>
</reference>
<evidence type="ECO:0000256" key="1">
    <source>
        <dbReference type="SAM" id="MobiDB-lite"/>
    </source>
</evidence>
<dbReference type="EMBL" id="QJKJ01009030">
    <property type="protein sequence ID" value="RDX77933.1"/>
    <property type="molecule type" value="Genomic_DNA"/>
</dbReference>
<dbReference type="InterPro" id="IPR025452">
    <property type="entry name" value="DUF4218"/>
</dbReference>
<dbReference type="Proteomes" id="UP000257109">
    <property type="component" value="Unassembled WGS sequence"/>
</dbReference>
<protein>
    <recommendedName>
        <fullName evidence="6">DUF4216 domain-containing protein</fullName>
    </recommendedName>
</protein>
<dbReference type="Pfam" id="PF13952">
    <property type="entry name" value="DUF4216"/>
    <property type="match status" value="1"/>
</dbReference>
<accession>A0A371FIJ6</accession>
<evidence type="ECO:0000313" key="4">
    <source>
        <dbReference type="EMBL" id="RDX77933.1"/>
    </source>
</evidence>
<evidence type="ECO:0000259" key="2">
    <source>
        <dbReference type="Pfam" id="PF13952"/>
    </source>
</evidence>
<proteinExistence type="predicted"/>
<gene>
    <name evidence="4" type="ORF">CR513_41860</name>
</gene>
<name>A0A371FIJ6_MUCPR</name>
<feature type="region of interest" description="Disordered" evidence="1">
    <location>
        <begin position="482"/>
        <end position="508"/>
    </location>
</feature>
<dbReference type="InterPro" id="IPR025312">
    <property type="entry name" value="DUF4216"/>
</dbReference>
<feature type="domain" description="DUF4218" evidence="3">
    <location>
        <begin position="135"/>
        <end position="188"/>
    </location>
</feature>
<keyword evidence="5" id="KW-1185">Reference proteome</keyword>
<dbReference type="PANTHER" id="PTHR48258:SF3">
    <property type="entry name" value="FK506-BINDING PROTEIN 4-LIKE ISOFORM X1"/>
    <property type="match status" value="1"/>
</dbReference>
<comment type="caution">
    <text evidence="4">The sequence shown here is derived from an EMBL/GenBank/DDBJ whole genome shotgun (WGS) entry which is preliminary data.</text>
</comment>
<sequence>MERTKAFTLKYSHKLSYFDCHHQFLPLDHPYKRNKNSFKKRCVEMSHPPPRLSSPDIWKRVAHLPFSYDLQEEEQEIPGYGVQHNWKKQSIFWRLPYWNTHLLRHNIDVMHTERNVFMNVFDIVMDINGRTKDWFLRLFLHSLKNKVKNKARVEASICEAYLVEETSTFASFYYPDKIETRRTLIPRNVDLGEGSSSTPPISIFNYPRRPGGKAITYFLGQDDLQATHLYILLNCEHVKSCLDIYTEFLRELNPTTSDGEVDHDISSKFPAWFKQYVLNSENNIQELLLVNLAWGLKRKVESCFMYIINGYKFHTIVWSEGMNSINHGVYVRGTNGQLESDFYGNLTDIIQLEYTGFPIMKLVLFKCDWFDNTSNIGTKYGHHKDINKAYDSFLFSQQPKQVYYTSYLEEHHCWLAVIKTKIEQKASYQDDDFVGLQVVFHIDPNVINESLADIDDGGEEVDRQLLNQTKFDEPNEDEYIITKSESESDFNDTNTSKERGQPTINSPTSINHISTSKSTILIHQQGILPTTEEEPQPIEVGNIVVTHSTLQDSFTPDYPSLHSEHAVNQRSFLQIYTTPWSFSCDLINY</sequence>